<name>A0A078AMQ0_STYLE</name>
<dbReference type="CDD" id="cd00084">
    <property type="entry name" value="HMG-box_SF"/>
    <property type="match status" value="2"/>
</dbReference>
<evidence type="ECO:0000256" key="1">
    <source>
        <dbReference type="ARBA" id="ARBA00023125"/>
    </source>
</evidence>
<protein>
    <recommendedName>
        <fullName evidence="4">HMG box domain-containing protein</fullName>
    </recommendedName>
</protein>
<evidence type="ECO:0000256" key="3">
    <source>
        <dbReference type="PROSITE-ProRule" id="PRU00267"/>
    </source>
</evidence>
<feature type="domain" description="HMG box" evidence="4">
    <location>
        <begin position="259"/>
        <end position="327"/>
    </location>
</feature>
<feature type="DNA-binding region" description="HMG box" evidence="3">
    <location>
        <begin position="259"/>
        <end position="327"/>
    </location>
</feature>
<dbReference type="GO" id="GO:0003677">
    <property type="term" value="F:DNA binding"/>
    <property type="evidence" value="ECO:0007669"/>
    <property type="project" value="UniProtKB-UniRule"/>
</dbReference>
<keyword evidence="2 3" id="KW-0539">Nucleus</keyword>
<keyword evidence="1 3" id="KW-0238">DNA-binding</keyword>
<organism evidence="5 6">
    <name type="scientific">Stylonychia lemnae</name>
    <name type="common">Ciliate</name>
    <dbReference type="NCBI Taxonomy" id="5949"/>
    <lineage>
        <taxon>Eukaryota</taxon>
        <taxon>Sar</taxon>
        <taxon>Alveolata</taxon>
        <taxon>Ciliophora</taxon>
        <taxon>Intramacronucleata</taxon>
        <taxon>Spirotrichea</taxon>
        <taxon>Stichotrichia</taxon>
        <taxon>Sporadotrichida</taxon>
        <taxon>Oxytrichidae</taxon>
        <taxon>Stylonychinae</taxon>
        <taxon>Stylonychia</taxon>
    </lineage>
</organism>
<feature type="domain" description="HMG box" evidence="4">
    <location>
        <begin position="168"/>
        <end position="236"/>
    </location>
</feature>
<evidence type="ECO:0000259" key="4">
    <source>
        <dbReference type="PROSITE" id="PS50118"/>
    </source>
</evidence>
<dbReference type="OrthoDB" id="448466at2759"/>
<feature type="domain" description="HMG box" evidence="4">
    <location>
        <begin position="82"/>
        <end position="150"/>
    </location>
</feature>
<dbReference type="EMBL" id="CCKQ01010627">
    <property type="protein sequence ID" value="CDW82148.1"/>
    <property type="molecule type" value="Genomic_DNA"/>
</dbReference>
<dbReference type="SUPFAM" id="SSF47095">
    <property type="entry name" value="HMG-box"/>
    <property type="match status" value="3"/>
</dbReference>
<keyword evidence="6" id="KW-1185">Reference proteome</keyword>
<reference evidence="5 6" key="1">
    <citation type="submission" date="2014-06" db="EMBL/GenBank/DDBJ databases">
        <authorList>
            <person name="Swart Estienne"/>
        </authorList>
    </citation>
    <scope>NUCLEOTIDE SEQUENCE [LARGE SCALE GENOMIC DNA]</scope>
    <source>
        <strain evidence="5 6">130c</strain>
    </source>
</reference>
<dbReference type="AlphaFoldDB" id="A0A078AMQ0"/>
<dbReference type="Gene3D" id="1.10.30.10">
    <property type="entry name" value="High mobility group box domain"/>
    <property type="match status" value="3"/>
</dbReference>
<dbReference type="Proteomes" id="UP000039865">
    <property type="component" value="Unassembled WGS sequence"/>
</dbReference>
<gene>
    <name evidence="5" type="primary">Contig15322.g16324</name>
    <name evidence="5" type="ORF">STYLEM_11177</name>
</gene>
<dbReference type="SMART" id="SM00398">
    <property type="entry name" value="HMG"/>
    <property type="match status" value="3"/>
</dbReference>
<dbReference type="PANTHER" id="PTHR46040">
    <property type="entry name" value="HIGH MOBILITY GROUP PROTEIN 2"/>
    <property type="match status" value="1"/>
</dbReference>
<dbReference type="InterPro" id="IPR009071">
    <property type="entry name" value="HMG_box_dom"/>
</dbReference>
<feature type="DNA-binding region" description="HMG box" evidence="3">
    <location>
        <begin position="168"/>
        <end position="236"/>
    </location>
</feature>
<dbReference type="InParanoid" id="A0A078AMQ0"/>
<evidence type="ECO:0000313" key="5">
    <source>
        <dbReference type="EMBL" id="CDW82148.1"/>
    </source>
</evidence>
<dbReference type="FunCoup" id="A0A078AMQ0">
    <property type="interactions" value="18"/>
</dbReference>
<dbReference type="Pfam" id="PF00505">
    <property type="entry name" value="HMG_box"/>
    <property type="match status" value="3"/>
</dbReference>
<dbReference type="CDD" id="cd21994">
    <property type="entry name" value="HMG-box_SSRP1-like"/>
    <property type="match status" value="1"/>
</dbReference>
<dbReference type="GO" id="GO:0005634">
    <property type="term" value="C:nucleus"/>
    <property type="evidence" value="ECO:0007669"/>
    <property type="project" value="UniProtKB-UniRule"/>
</dbReference>
<evidence type="ECO:0000256" key="2">
    <source>
        <dbReference type="ARBA" id="ARBA00023242"/>
    </source>
</evidence>
<accession>A0A078AMQ0</accession>
<dbReference type="PRINTS" id="PR00886">
    <property type="entry name" value="HIGHMOBLTY12"/>
</dbReference>
<dbReference type="PANTHER" id="PTHR46040:SF3">
    <property type="entry name" value="HIGH MOBILITY GROUP PROTEIN 2"/>
    <property type="match status" value="1"/>
</dbReference>
<dbReference type="InterPro" id="IPR051965">
    <property type="entry name" value="ChromReg_NeuronalGeneExpr"/>
</dbReference>
<sequence>MNQSKQFISNMQNDKESSEMTFSHVTGDLQSQVTCSLDDTFNNSSAKKLMEQNNMPGAKAINFYEESQIAKIYGMTEDYTPPNRTKSAYQIFTEHKREEILEDNPNISLNDLTREIAKSWAKLDNDQKARFVEESAKDKERYLNEIRNLPVPLYRNKRPRRRRDSRKPKKVLTPYMFFVKENRPKIMRENASMSFLEVMREVGERWNKLSEIEKEPFKERSMEDKRRYLEEQEVFIRQRFAFPSNTFDQRLAQTTTQQPKRPITGFQMYLRELREKLKKDNPKLVMSEFMKQASMNWTRMSQAEKKRYDHLVEKDRLRFDEQFLDYKKNLQLDLQESQAVSTYSESFSELDQGYVLNKDQLSQQSSKTEKSLNRIAKFDQIKNQSVQKLNPEQVTFTAKVNSLSLRNKEIQKLGKDDDSDIEIDEL</sequence>
<dbReference type="InterPro" id="IPR036910">
    <property type="entry name" value="HMG_box_dom_sf"/>
</dbReference>
<dbReference type="GO" id="GO:0010468">
    <property type="term" value="P:regulation of gene expression"/>
    <property type="evidence" value="ECO:0007669"/>
    <property type="project" value="TreeGrafter"/>
</dbReference>
<proteinExistence type="predicted"/>
<evidence type="ECO:0000313" key="6">
    <source>
        <dbReference type="Proteomes" id="UP000039865"/>
    </source>
</evidence>
<feature type="DNA-binding region" description="HMG box" evidence="3">
    <location>
        <begin position="82"/>
        <end position="150"/>
    </location>
</feature>
<dbReference type="PROSITE" id="PS50118">
    <property type="entry name" value="HMG_BOX_2"/>
    <property type="match status" value="3"/>
</dbReference>